<dbReference type="EMBL" id="VSRR010017110">
    <property type="protein sequence ID" value="MPC60038.1"/>
    <property type="molecule type" value="Genomic_DNA"/>
</dbReference>
<evidence type="ECO:0000313" key="1">
    <source>
        <dbReference type="EMBL" id="MPC60038.1"/>
    </source>
</evidence>
<accession>A0A5B7GSR3</accession>
<dbReference type="Proteomes" id="UP000324222">
    <property type="component" value="Unassembled WGS sequence"/>
</dbReference>
<reference evidence="1 2" key="1">
    <citation type="submission" date="2019-05" db="EMBL/GenBank/DDBJ databases">
        <title>Another draft genome of Portunus trituberculatus and its Hox gene families provides insights of decapod evolution.</title>
        <authorList>
            <person name="Jeong J.-H."/>
            <person name="Song I."/>
            <person name="Kim S."/>
            <person name="Choi T."/>
            <person name="Kim D."/>
            <person name="Ryu S."/>
            <person name="Kim W."/>
        </authorList>
    </citation>
    <scope>NUCLEOTIDE SEQUENCE [LARGE SCALE GENOMIC DNA]</scope>
    <source>
        <tissue evidence="1">Muscle</tissue>
    </source>
</reference>
<evidence type="ECO:0000313" key="2">
    <source>
        <dbReference type="Proteomes" id="UP000324222"/>
    </source>
</evidence>
<sequence length="94" mass="10457">MLFLCYLPRAGMEELAEVERRPAESEVAAKVIKMEKYDNRGCVDLHVGNASVTDAFSLSPCRFAEPTPIFCARTIIPVGQDAIHYAGWASRVLR</sequence>
<keyword evidence="2" id="KW-1185">Reference proteome</keyword>
<organism evidence="1 2">
    <name type="scientific">Portunus trituberculatus</name>
    <name type="common">Swimming crab</name>
    <name type="synonym">Neptunus trituberculatus</name>
    <dbReference type="NCBI Taxonomy" id="210409"/>
    <lineage>
        <taxon>Eukaryota</taxon>
        <taxon>Metazoa</taxon>
        <taxon>Ecdysozoa</taxon>
        <taxon>Arthropoda</taxon>
        <taxon>Crustacea</taxon>
        <taxon>Multicrustacea</taxon>
        <taxon>Malacostraca</taxon>
        <taxon>Eumalacostraca</taxon>
        <taxon>Eucarida</taxon>
        <taxon>Decapoda</taxon>
        <taxon>Pleocyemata</taxon>
        <taxon>Brachyura</taxon>
        <taxon>Eubrachyura</taxon>
        <taxon>Portunoidea</taxon>
        <taxon>Portunidae</taxon>
        <taxon>Portuninae</taxon>
        <taxon>Portunus</taxon>
    </lineage>
</organism>
<protein>
    <submittedName>
        <fullName evidence="1">Uncharacterized protein</fullName>
    </submittedName>
</protein>
<dbReference type="AlphaFoldDB" id="A0A5B7GSR3"/>
<gene>
    <name evidence="1" type="ORF">E2C01_054073</name>
</gene>
<comment type="caution">
    <text evidence="1">The sequence shown here is derived from an EMBL/GenBank/DDBJ whole genome shotgun (WGS) entry which is preliminary data.</text>
</comment>
<proteinExistence type="predicted"/>
<name>A0A5B7GSR3_PORTR</name>